<accession>A0AAD5TUI7</accession>
<gene>
    <name evidence="1" type="ORF">HK099_000955</name>
</gene>
<evidence type="ECO:0000313" key="1">
    <source>
        <dbReference type="EMBL" id="KAJ3205008.1"/>
    </source>
</evidence>
<sequence>MIGMSKNLELIKEIKIRQGKISDYQNLAKTHVQSWNEVFHEIIPKNLHYTIEKREKYWKEEVFNNKEDNSVVTVATLIKDNVETIIGFCIFGYNREKEFTDYQHELQTIQILNDYTGLGLGKKLIR</sequence>
<dbReference type="Gene3D" id="3.40.630.30">
    <property type="match status" value="1"/>
</dbReference>
<keyword evidence="2" id="KW-1185">Reference proteome</keyword>
<dbReference type="AlphaFoldDB" id="A0AAD5TUI7"/>
<dbReference type="SUPFAM" id="SSF55729">
    <property type="entry name" value="Acyl-CoA N-acyltransferases (Nat)"/>
    <property type="match status" value="1"/>
</dbReference>
<organism evidence="1 2">
    <name type="scientific">Clydaea vesicula</name>
    <dbReference type="NCBI Taxonomy" id="447962"/>
    <lineage>
        <taxon>Eukaryota</taxon>
        <taxon>Fungi</taxon>
        <taxon>Fungi incertae sedis</taxon>
        <taxon>Chytridiomycota</taxon>
        <taxon>Chytridiomycota incertae sedis</taxon>
        <taxon>Chytridiomycetes</taxon>
        <taxon>Lobulomycetales</taxon>
        <taxon>Lobulomycetaceae</taxon>
        <taxon>Clydaea</taxon>
    </lineage>
</organism>
<dbReference type="Proteomes" id="UP001211065">
    <property type="component" value="Unassembled WGS sequence"/>
</dbReference>
<proteinExistence type="predicted"/>
<comment type="caution">
    <text evidence="1">The sequence shown here is derived from an EMBL/GenBank/DDBJ whole genome shotgun (WGS) entry which is preliminary data.</text>
</comment>
<name>A0AAD5TUI7_9FUNG</name>
<evidence type="ECO:0000313" key="2">
    <source>
        <dbReference type="Proteomes" id="UP001211065"/>
    </source>
</evidence>
<dbReference type="EMBL" id="JADGJW010001243">
    <property type="protein sequence ID" value="KAJ3205008.1"/>
    <property type="molecule type" value="Genomic_DNA"/>
</dbReference>
<evidence type="ECO:0008006" key="3">
    <source>
        <dbReference type="Google" id="ProtNLM"/>
    </source>
</evidence>
<protein>
    <recommendedName>
        <fullName evidence="3">N-acetyltransferase domain-containing protein</fullName>
    </recommendedName>
</protein>
<reference evidence="1" key="1">
    <citation type="submission" date="2020-05" db="EMBL/GenBank/DDBJ databases">
        <title>Phylogenomic resolution of chytrid fungi.</title>
        <authorList>
            <person name="Stajich J.E."/>
            <person name="Amses K."/>
            <person name="Simmons R."/>
            <person name="Seto K."/>
            <person name="Myers J."/>
            <person name="Bonds A."/>
            <person name="Quandt C.A."/>
            <person name="Barry K."/>
            <person name="Liu P."/>
            <person name="Grigoriev I."/>
            <person name="Longcore J.E."/>
            <person name="James T.Y."/>
        </authorList>
    </citation>
    <scope>NUCLEOTIDE SEQUENCE</scope>
    <source>
        <strain evidence="1">JEL0476</strain>
    </source>
</reference>
<dbReference type="InterPro" id="IPR016181">
    <property type="entry name" value="Acyl_CoA_acyltransferase"/>
</dbReference>